<accession>F4W7S5</accession>
<keyword evidence="2" id="KW-1185">Reference proteome</keyword>
<dbReference type="AlphaFoldDB" id="F4W7S5"/>
<evidence type="ECO:0000313" key="1">
    <source>
        <dbReference type="EMBL" id="EGI69744.1"/>
    </source>
</evidence>
<dbReference type="Proteomes" id="UP000007755">
    <property type="component" value="Unassembled WGS sequence"/>
</dbReference>
<sequence>MDDVNADKLFEALEIEFEDIMDDVEFENIGNIEDRVDVLEMWMRNSSRILETKCLHYFSANETLQSHVMDCEKMNDSAIRLPSEDDRWLEFDNYEIAD</sequence>
<reference evidence="1" key="1">
    <citation type="submission" date="2011-02" db="EMBL/GenBank/DDBJ databases">
        <title>The genome of the leaf-cutting ant Acromyrmex echinatior suggests key adaptations to social evolution and fungus farming.</title>
        <authorList>
            <person name="Nygaard S."/>
            <person name="Zhang G."/>
        </authorList>
    </citation>
    <scope>NUCLEOTIDE SEQUENCE</scope>
</reference>
<gene>
    <name evidence="1" type="ORF">G5I_01498</name>
</gene>
<evidence type="ECO:0000313" key="2">
    <source>
        <dbReference type="Proteomes" id="UP000007755"/>
    </source>
</evidence>
<proteinExistence type="predicted"/>
<organism evidence="2">
    <name type="scientific">Acromyrmex echinatior</name>
    <name type="common">Panamanian leafcutter ant</name>
    <name type="synonym">Acromyrmex octospinosus echinatior</name>
    <dbReference type="NCBI Taxonomy" id="103372"/>
    <lineage>
        <taxon>Eukaryota</taxon>
        <taxon>Metazoa</taxon>
        <taxon>Ecdysozoa</taxon>
        <taxon>Arthropoda</taxon>
        <taxon>Hexapoda</taxon>
        <taxon>Insecta</taxon>
        <taxon>Pterygota</taxon>
        <taxon>Neoptera</taxon>
        <taxon>Endopterygota</taxon>
        <taxon>Hymenoptera</taxon>
        <taxon>Apocrita</taxon>
        <taxon>Aculeata</taxon>
        <taxon>Formicoidea</taxon>
        <taxon>Formicidae</taxon>
        <taxon>Myrmicinae</taxon>
        <taxon>Acromyrmex</taxon>
    </lineage>
</organism>
<dbReference type="EMBL" id="GL887878">
    <property type="protein sequence ID" value="EGI69744.1"/>
    <property type="molecule type" value="Genomic_DNA"/>
</dbReference>
<protein>
    <submittedName>
        <fullName evidence="1">Uncharacterized protein</fullName>
    </submittedName>
</protein>
<name>F4W7S5_ACREC</name>
<dbReference type="InParanoid" id="F4W7S5"/>